<dbReference type="InterPro" id="IPR036855">
    <property type="entry name" value="Znf_CCCH_sf"/>
</dbReference>
<keyword evidence="2" id="KW-0677">Repeat</keyword>
<feature type="compositionally biased region" description="Polar residues" evidence="11">
    <location>
        <begin position="955"/>
        <end position="966"/>
    </location>
</feature>
<feature type="region of interest" description="Disordered" evidence="11">
    <location>
        <begin position="552"/>
        <end position="571"/>
    </location>
</feature>
<feature type="compositionally biased region" description="Polar residues" evidence="11">
    <location>
        <begin position="890"/>
        <end position="909"/>
    </location>
</feature>
<evidence type="ECO:0000256" key="9">
    <source>
        <dbReference type="ARBA" id="ARBA00079564"/>
    </source>
</evidence>
<feature type="region of interest" description="Disordered" evidence="11">
    <location>
        <begin position="20"/>
        <end position="77"/>
    </location>
</feature>
<dbReference type="FunFam" id="4.10.1000.10:FF:000008">
    <property type="entry name" value="zinc finger CCCH domain-containing protein 3"/>
    <property type="match status" value="1"/>
</dbReference>
<feature type="compositionally biased region" description="Low complexity" evidence="11">
    <location>
        <begin position="423"/>
        <end position="438"/>
    </location>
</feature>
<dbReference type="Gene3D" id="4.10.1000.10">
    <property type="entry name" value="Zinc finger, CCCH-type"/>
    <property type="match status" value="2"/>
</dbReference>
<dbReference type="GO" id="GO:0003677">
    <property type="term" value="F:DNA binding"/>
    <property type="evidence" value="ECO:0007669"/>
    <property type="project" value="UniProtKB-KW"/>
</dbReference>
<name>A0A9J8B1W5_CYPCA</name>
<feature type="compositionally biased region" description="Polar residues" evidence="11">
    <location>
        <begin position="917"/>
        <end position="929"/>
    </location>
</feature>
<dbReference type="PANTHER" id="PTHR46156">
    <property type="entry name" value="CCCH ZINGC FINGER"/>
    <property type="match status" value="1"/>
</dbReference>
<feature type="region of interest" description="Disordered" evidence="11">
    <location>
        <begin position="861"/>
        <end position="966"/>
    </location>
</feature>
<evidence type="ECO:0000256" key="11">
    <source>
        <dbReference type="SAM" id="MobiDB-lite"/>
    </source>
</evidence>
<dbReference type="Pfam" id="PF00642">
    <property type="entry name" value="zf-CCCH"/>
    <property type="match status" value="1"/>
</dbReference>
<feature type="zinc finger region" description="C3H1-type" evidence="10">
    <location>
        <begin position="730"/>
        <end position="758"/>
    </location>
</feature>
<evidence type="ECO:0000256" key="7">
    <source>
        <dbReference type="ARBA" id="ARBA00064187"/>
    </source>
</evidence>
<dbReference type="GO" id="GO:0005634">
    <property type="term" value="C:nucleus"/>
    <property type="evidence" value="ECO:0007669"/>
    <property type="project" value="UniProtKB-ARBA"/>
</dbReference>
<feature type="domain" description="C3H1-type" evidence="12">
    <location>
        <begin position="841"/>
        <end position="863"/>
    </location>
</feature>
<comment type="subunit">
    <text evidence="7">Interacts with SMAD1, SMAD3, SMAD4, CPSF2 and CPSF3.</text>
</comment>
<evidence type="ECO:0000256" key="5">
    <source>
        <dbReference type="ARBA" id="ARBA00023125"/>
    </source>
</evidence>
<keyword evidence="1 10" id="KW-0479">Metal-binding</keyword>
<organism evidence="13 14">
    <name type="scientific">Cyprinus carpio carpio</name>
    <dbReference type="NCBI Taxonomy" id="630221"/>
    <lineage>
        <taxon>Eukaryota</taxon>
        <taxon>Metazoa</taxon>
        <taxon>Chordata</taxon>
        <taxon>Craniata</taxon>
        <taxon>Vertebrata</taxon>
        <taxon>Euteleostomi</taxon>
        <taxon>Actinopterygii</taxon>
        <taxon>Neopterygii</taxon>
        <taxon>Teleostei</taxon>
        <taxon>Ostariophysi</taxon>
        <taxon>Cypriniformes</taxon>
        <taxon>Cyprinidae</taxon>
        <taxon>Cyprininae</taxon>
        <taxon>Cyprinus</taxon>
    </lineage>
</organism>
<keyword evidence="3 10" id="KW-0863">Zinc-finger</keyword>
<feature type="domain" description="C3H1-type" evidence="12">
    <location>
        <begin position="786"/>
        <end position="812"/>
    </location>
</feature>
<dbReference type="InterPro" id="IPR000571">
    <property type="entry name" value="Znf_CCCH"/>
</dbReference>
<feature type="domain" description="C3H1-type" evidence="12">
    <location>
        <begin position="730"/>
        <end position="758"/>
    </location>
</feature>
<evidence type="ECO:0000256" key="1">
    <source>
        <dbReference type="ARBA" id="ARBA00022723"/>
    </source>
</evidence>
<accession>A0A9J8B1W5</accession>
<proteinExistence type="predicted"/>
<dbReference type="Proteomes" id="UP001108240">
    <property type="component" value="Unplaced"/>
</dbReference>
<keyword evidence="14" id="KW-1185">Reference proteome</keyword>
<feature type="compositionally biased region" description="Polar residues" evidence="11">
    <location>
        <begin position="140"/>
        <end position="153"/>
    </location>
</feature>
<comment type="function">
    <text evidence="6">Required for the export of polyadenylated mRNAs from the nucleus. Enhances ACVR1B-induced SMAD-dependent transcription. Binds to single-stranded DNA but not to double-stranded DNA in vitro. Involved in RNA cleavage.</text>
</comment>
<evidence type="ECO:0000256" key="2">
    <source>
        <dbReference type="ARBA" id="ARBA00022737"/>
    </source>
</evidence>
<feature type="compositionally biased region" description="Polar residues" evidence="11">
    <location>
        <begin position="47"/>
        <end position="64"/>
    </location>
</feature>
<dbReference type="OMA" id="FTWVNSH"/>
<feature type="compositionally biased region" description="Polar residues" evidence="11">
    <location>
        <begin position="354"/>
        <end position="364"/>
    </location>
</feature>
<feature type="compositionally biased region" description="Basic and acidic residues" evidence="11">
    <location>
        <begin position="154"/>
        <end position="163"/>
    </location>
</feature>
<evidence type="ECO:0000313" key="14">
    <source>
        <dbReference type="Proteomes" id="UP001108240"/>
    </source>
</evidence>
<feature type="zinc finger region" description="C3H1-type" evidence="10">
    <location>
        <begin position="762"/>
        <end position="785"/>
    </location>
</feature>
<reference evidence="13" key="2">
    <citation type="submission" date="2025-09" db="UniProtKB">
        <authorList>
            <consortium name="Ensembl"/>
        </authorList>
    </citation>
    <scope>IDENTIFICATION</scope>
</reference>
<dbReference type="SMART" id="SM00356">
    <property type="entry name" value="ZnF_C3H1"/>
    <property type="match status" value="5"/>
</dbReference>
<evidence type="ECO:0000313" key="13">
    <source>
        <dbReference type="Ensembl" id="ENSCCRP00000151634.1"/>
    </source>
</evidence>
<evidence type="ECO:0000256" key="8">
    <source>
        <dbReference type="ARBA" id="ARBA00071600"/>
    </source>
</evidence>
<dbReference type="SUPFAM" id="SSF90229">
    <property type="entry name" value="CCCH zinc finger"/>
    <property type="match status" value="2"/>
</dbReference>
<dbReference type="GO" id="GO:0008270">
    <property type="term" value="F:zinc ion binding"/>
    <property type="evidence" value="ECO:0007669"/>
    <property type="project" value="UniProtKB-KW"/>
</dbReference>
<dbReference type="AlphaFoldDB" id="A0A9J8B1W5"/>
<feature type="compositionally biased region" description="Low complexity" evidence="11">
    <location>
        <begin position="552"/>
        <end position="568"/>
    </location>
</feature>
<feature type="zinc finger region" description="C3H1-type" evidence="10">
    <location>
        <begin position="813"/>
        <end position="840"/>
    </location>
</feature>
<evidence type="ECO:0000256" key="4">
    <source>
        <dbReference type="ARBA" id="ARBA00022833"/>
    </source>
</evidence>
<feature type="domain" description="C3H1-type" evidence="12">
    <location>
        <begin position="762"/>
        <end position="785"/>
    </location>
</feature>
<dbReference type="Ensembl" id="ENSCCRT00000159433.1">
    <property type="protein sequence ID" value="ENSCCRP00000151634.1"/>
    <property type="gene ID" value="ENSCCRG00000082490.1"/>
</dbReference>
<evidence type="ECO:0000256" key="6">
    <source>
        <dbReference type="ARBA" id="ARBA00057285"/>
    </source>
</evidence>
<evidence type="ECO:0000259" key="12">
    <source>
        <dbReference type="PROSITE" id="PS50103"/>
    </source>
</evidence>
<feature type="zinc finger region" description="C3H1-type" evidence="10">
    <location>
        <begin position="786"/>
        <end position="812"/>
    </location>
</feature>
<feature type="region of interest" description="Disordered" evidence="11">
    <location>
        <begin position="136"/>
        <end position="211"/>
    </location>
</feature>
<dbReference type="PROSITE" id="PS50103">
    <property type="entry name" value="ZF_C3H1"/>
    <property type="match status" value="5"/>
</dbReference>
<feature type="compositionally biased region" description="Polar residues" evidence="11">
    <location>
        <begin position="168"/>
        <end position="193"/>
    </location>
</feature>
<dbReference type="PANTHER" id="PTHR46156:SF1">
    <property type="entry name" value="ZINC FINGER CCCH DOMAIN-CONTAINING PROTEIN 3"/>
    <property type="match status" value="1"/>
</dbReference>
<protein>
    <recommendedName>
        <fullName evidence="8">Zinc finger CCCH domain-containing protein 3</fullName>
    </recommendedName>
    <alternativeName>
        <fullName evidence="9">Smad-interacting CPSF-like factor</fullName>
    </alternativeName>
</protein>
<feature type="zinc finger region" description="C3H1-type" evidence="10">
    <location>
        <begin position="841"/>
        <end position="863"/>
    </location>
</feature>
<evidence type="ECO:0000256" key="3">
    <source>
        <dbReference type="ARBA" id="ARBA00022771"/>
    </source>
</evidence>
<evidence type="ECO:0000256" key="10">
    <source>
        <dbReference type="PROSITE-ProRule" id="PRU00723"/>
    </source>
</evidence>
<feature type="domain" description="C3H1-type" evidence="12">
    <location>
        <begin position="813"/>
        <end position="840"/>
    </location>
</feature>
<keyword evidence="5" id="KW-0238">DNA-binding</keyword>
<feature type="region of interest" description="Disordered" evidence="11">
    <location>
        <begin position="354"/>
        <end position="442"/>
    </location>
</feature>
<dbReference type="FunFam" id="4.10.1000.10:FF:000022">
    <property type="entry name" value="Zinc finger CCCH domain-containing protein 7"/>
    <property type="match status" value="1"/>
</dbReference>
<reference evidence="13" key="1">
    <citation type="submission" date="2025-08" db="UniProtKB">
        <authorList>
            <consortium name="Ensembl"/>
        </authorList>
    </citation>
    <scope>IDENTIFICATION</scope>
</reference>
<dbReference type="GeneTree" id="ENSGT00940000161068"/>
<sequence>MAEREALKREIEELQNLINDYKSTHGDVPSSSTQWGRARHDSRRGRGQNQGHDSHYTQSYSSLPQPYVPHSSGSWRKTYSLNKKTDRTVGRHVSHPAVDHLNQPHHHITTPGATATGNSAGTVGINSILLKKLSAEKTADNSTTSSLSVQSGTSKERKSEASGKRTVLLSSTGKNDHGCSSTHALTDFASTSDPEMKIKPTLKSSSAKNYPSIPSPVKPPALVQVKPHLSTAALSNRTVVMPTANRDCTMASSASNLQPQASLSPSKLQLKLDSTQTRVASPCHKKSQFTWVKNQEMVNIKSTLKPVSSGCSPGIATVKQVSSCNKRLSRKPNLSLGAPKTSKYTWVSSSCSLSTAGKANTSTKTPRKPLSPKSLKVPVRTSQSGPEGPKKEKRCATTLPKKSKATGASTSHAGHASRYRWKAAGQNTTANASSSTSKTTHKGTVYRWTANKNGQKGEKGSVLYSNPTHMNPTTTPLSAGAFKLRSRTKIIRRSASNPSLERRYSPIVQTSRSRYSLRRRTHTQVKTPTNARVPQPKVLVSFGRHKLRRLSLTSTSPGTSTPGPFSLSVRSPASHRVIKTRYKIDTRRAHTIHHNPALSYRVKRVHSARSNLPECWDTGARRKKERERESVRVWVFLGRVLLQNRLRTASERQWSGRSMRWIGGALYRVSANKLSRTQTTCATSCRPGEWYNPYVSSPGNQGRTSATRYVAGRAVQKSLAIIRQAQQKKQKPKQYCMYYNRFGKCNHGDTCPYIHDPDKVAVCTRFLRGTCKQTDGTCPFSHKVAKEKMPVCSYFLKGICNNSSCPYSHVYVSRKADVCKDFVRGYCPQGDKCKKKHTLVCPDFSSTGVCPRGSKCKLHHRQSLKRAGSNTSFGPAKKARTRDILKSSEDVQTLQTESIQADEGPSSSGPEKLPSFISLSSSPDMSENPDTPKLPPAAGPQAKGKTLHIKPRLLCTSQTESLPKEG</sequence>
<keyword evidence="4 10" id="KW-0862">Zinc</keyword>